<organism evidence="2 3">
    <name type="scientific">Champsocephalus gunnari</name>
    <name type="common">Mackerel icefish</name>
    <dbReference type="NCBI Taxonomy" id="52237"/>
    <lineage>
        <taxon>Eukaryota</taxon>
        <taxon>Metazoa</taxon>
        <taxon>Chordata</taxon>
        <taxon>Craniata</taxon>
        <taxon>Vertebrata</taxon>
        <taxon>Euteleostomi</taxon>
        <taxon>Actinopterygii</taxon>
        <taxon>Neopterygii</taxon>
        <taxon>Teleostei</taxon>
        <taxon>Neoteleostei</taxon>
        <taxon>Acanthomorphata</taxon>
        <taxon>Eupercaria</taxon>
        <taxon>Perciformes</taxon>
        <taxon>Notothenioidei</taxon>
        <taxon>Channichthyidae</taxon>
        <taxon>Champsocephalus</taxon>
    </lineage>
</organism>
<comment type="caution">
    <text evidence="2">The sequence shown here is derived from an EMBL/GenBank/DDBJ whole genome shotgun (WGS) entry which is preliminary data.</text>
</comment>
<protein>
    <submittedName>
        <fullName evidence="2">Uncharacterized protein</fullName>
    </submittedName>
</protein>
<sequence length="77" mass="8493">MSKQPLDKLKESEQNTEKAVCRRCRLSPSRAWDKPAGRVSGEDQFHPDTQASSNSKDTLQLSPEAPPPASSSLIGQW</sequence>
<feature type="compositionally biased region" description="Basic and acidic residues" evidence="1">
    <location>
        <begin position="1"/>
        <end position="20"/>
    </location>
</feature>
<feature type="region of interest" description="Disordered" evidence="1">
    <location>
        <begin position="1"/>
        <end position="77"/>
    </location>
</feature>
<accession>A0AAN8HTF6</accession>
<feature type="compositionally biased region" description="Polar residues" evidence="1">
    <location>
        <begin position="47"/>
        <end position="61"/>
    </location>
</feature>
<gene>
    <name evidence="2" type="ORF">CgunFtcFv8_012853</name>
</gene>
<evidence type="ECO:0000313" key="3">
    <source>
        <dbReference type="Proteomes" id="UP001331515"/>
    </source>
</evidence>
<evidence type="ECO:0000313" key="2">
    <source>
        <dbReference type="EMBL" id="KAK5927726.1"/>
    </source>
</evidence>
<name>A0AAN8HTF6_CHAGU</name>
<evidence type="ECO:0000256" key="1">
    <source>
        <dbReference type="SAM" id="MobiDB-lite"/>
    </source>
</evidence>
<dbReference type="Proteomes" id="UP001331515">
    <property type="component" value="Unassembled WGS sequence"/>
</dbReference>
<dbReference type="AlphaFoldDB" id="A0AAN8HTF6"/>
<feature type="compositionally biased region" description="Basic and acidic residues" evidence="1">
    <location>
        <begin position="31"/>
        <end position="46"/>
    </location>
</feature>
<keyword evidence="3" id="KW-1185">Reference proteome</keyword>
<proteinExistence type="predicted"/>
<reference evidence="2 3" key="1">
    <citation type="journal article" date="2023" name="Mol. Biol. Evol.">
        <title>Genomics of Secondarily Temperate Adaptation in the Only Non-Antarctic Icefish.</title>
        <authorList>
            <person name="Rivera-Colon A.G."/>
            <person name="Rayamajhi N."/>
            <person name="Minhas B.F."/>
            <person name="Madrigal G."/>
            <person name="Bilyk K.T."/>
            <person name="Yoon V."/>
            <person name="Hune M."/>
            <person name="Gregory S."/>
            <person name="Cheng C.H.C."/>
            <person name="Catchen J.M."/>
        </authorList>
    </citation>
    <scope>NUCLEOTIDE SEQUENCE [LARGE SCALE GENOMIC DNA]</scope>
    <source>
        <tissue evidence="2">White muscle</tissue>
    </source>
</reference>
<dbReference type="EMBL" id="JAURVH010001518">
    <property type="protein sequence ID" value="KAK5927726.1"/>
    <property type="molecule type" value="Genomic_DNA"/>
</dbReference>